<feature type="non-terminal residue" evidence="1">
    <location>
        <position position="96"/>
    </location>
</feature>
<accession>A0A166A8Q4</accession>
<reference evidence="1 2" key="1">
    <citation type="journal article" date="2016" name="Mol. Biol. Evol.">
        <title>Comparative Genomics of Early-Diverging Mushroom-Forming Fungi Provides Insights into the Origins of Lignocellulose Decay Capabilities.</title>
        <authorList>
            <person name="Nagy L.G."/>
            <person name="Riley R."/>
            <person name="Tritt A."/>
            <person name="Adam C."/>
            <person name="Daum C."/>
            <person name="Floudas D."/>
            <person name="Sun H."/>
            <person name="Yadav J.S."/>
            <person name="Pangilinan J."/>
            <person name="Larsson K.H."/>
            <person name="Matsuura K."/>
            <person name="Barry K."/>
            <person name="Labutti K."/>
            <person name="Kuo R."/>
            <person name="Ohm R.A."/>
            <person name="Bhattacharya S.S."/>
            <person name="Shirouzu T."/>
            <person name="Yoshinaga Y."/>
            <person name="Martin F.M."/>
            <person name="Grigoriev I.V."/>
            <person name="Hibbett D.S."/>
        </authorList>
    </citation>
    <scope>NUCLEOTIDE SEQUENCE [LARGE SCALE GENOMIC DNA]</scope>
    <source>
        <strain evidence="1 2">CBS 109695</strain>
    </source>
</reference>
<organism evidence="1 2">
    <name type="scientific">Athelia psychrophila</name>
    <dbReference type="NCBI Taxonomy" id="1759441"/>
    <lineage>
        <taxon>Eukaryota</taxon>
        <taxon>Fungi</taxon>
        <taxon>Dikarya</taxon>
        <taxon>Basidiomycota</taxon>
        <taxon>Agaricomycotina</taxon>
        <taxon>Agaricomycetes</taxon>
        <taxon>Agaricomycetidae</taxon>
        <taxon>Atheliales</taxon>
        <taxon>Atheliaceae</taxon>
        <taxon>Athelia</taxon>
    </lineage>
</organism>
<evidence type="ECO:0000313" key="1">
    <source>
        <dbReference type="EMBL" id="KZP11355.1"/>
    </source>
</evidence>
<sequence>MGYALPPSTVIATWACFVNSRPRRVLPAAHLPPQPVALRDRGPTRADAGAFHALRRGIADLWEHGACDDEDVHYSAGTMRSTRRKGRWKRVWTRVI</sequence>
<dbReference type="Proteomes" id="UP000076532">
    <property type="component" value="Unassembled WGS sequence"/>
</dbReference>
<proteinExistence type="predicted"/>
<keyword evidence="2" id="KW-1185">Reference proteome</keyword>
<name>A0A166A8Q4_9AGAM</name>
<evidence type="ECO:0000313" key="2">
    <source>
        <dbReference type="Proteomes" id="UP000076532"/>
    </source>
</evidence>
<gene>
    <name evidence="1" type="ORF">FIBSPDRAFT_871529</name>
</gene>
<dbReference type="AlphaFoldDB" id="A0A166A8Q4"/>
<protein>
    <submittedName>
        <fullName evidence="1">Uncharacterized protein</fullName>
    </submittedName>
</protein>
<dbReference type="EMBL" id="KV417664">
    <property type="protein sequence ID" value="KZP11355.1"/>
    <property type="molecule type" value="Genomic_DNA"/>
</dbReference>